<dbReference type="InterPro" id="IPR002347">
    <property type="entry name" value="SDR_fam"/>
</dbReference>
<evidence type="ECO:0000259" key="4">
    <source>
        <dbReference type="SMART" id="SM00822"/>
    </source>
</evidence>
<dbReference type="PANTHER" id="PTHR24321:SF8">
    <property type="entry name" value="ESTRADIOL 17-BETA-DEHYDROGENASE 8-RELATED"/>
    <property type="match status" value="1"/>
</dbReference>
<protein>
    <submittedName>
        <fullName evidence="5">NAD(P)-dependent dehydrogenase (Short-subunit alcohol dehydrogenase family)</fullName>
    </submittedName>
</protein>
<dbReference type="PANTHER" id="PTHR24321">
    <property type="entry name" value="DEHYDROGENASES, SHORT CHAIN"/>
    <property type="match status" value="1"/>
</dbReference>
<dbReference type="SUPFAM" id="SSF51735">
    <property type="entry name" value="NAD(P)-binding Rossmann-fold domains"/>
    <property type="match status" value="1"/>
</dbReference>
<dbReference type="AlphaFoldDB" id="A0A2N3WXY3"/>
<gene>
    <name evidence="5" type="ORF">ATK86_0739</name>
</gene>
<dbReference type="CDD" id="cd05233">
    <property type="entry name" value="SDR_c"/>
    <property type="match status" value="1"/>
</dbReference>
<dbReference type="Pfam" id="PF13561">
    <property type="entry name" value="adh_short_C2"/>
    <property type="match status" value="1"/>
</dbReference>
<reference evidence="5 6" key="1">
    <citation type="submission" date="2017-12" db="EMBL/GenBank/DDBJ databases">
        <title>Sequencing the genomes of 1000 Actinobacteria strains.</title>
        <authorList>
            <person name="Klenk H.-P."/>
        </authorList>
    </citation>
    <scope>NUCLEOTIDE SEQUENCE [LARGE SCALE GENOMIC DNA]</scope>
    <source>
        <strain evidence="5 6">DSM 44489</strain>
    </source>
</reference>
<dbReference type="PROSITE" id="PS00061">
    <property type="entry name" value="ADH_SHORT"/>
    <property type="match status" value="1"/>
</dbReference>
<evidence type="ECO:0000313" key="5">
    <source>
        <dbReference type="EMBL" id="PKV98717.1"/>
    </source>
</evidence>
<dbReference type="PRINTS" id="PR00081">
    <property type="entry name" value="GDHRDH"/>
</dbReference>
<sequence>MTGDRRSAMVIGGASGIGLATARTLAAEGYRVTVADIDEAAARDAAALLGGDVTAIRMDVTDADSVATGFESAHGVHTVVNCAGLSIPGAITELDLAHWQTTIDVCLTGTFLVLKHAGRHIAEGGSIICIASLNGRQPGTGMASYCSAKAGVLMLVEVAALELADRGVRVNAISPGLVDTPLVAGISLVPGLTEEYLDNTPLGRSGRPEEIAEAVAFLASDRASWMTGAAIDLNGGAHLRRYPDVLGRVRAMAANPEQP</sequence>
<dbReference type="FunFam" id="3.40.50.720:FF:000084">
    <property type="entry name" value="Short-chain dehydrogenase reductase"/>
    <property type="match status" value="1"/>
</dbReference>
<comment type="similarity">
    <text evidence="1">Belongs to the short-chain dehydrogenases/reductases (SDR) family.</text>
</comment>
<dbReference type="EMBL" id="PJMW01000001">
    <property type="protein sequence ID" value="PKV98717.1"/>
    <property type="molecule type" value="Genomic_DNA"/>
</dbReference>
<dbReference type="Proteomes" id="UP000233766">
    <property type="component" value="Unassembled WGS sequence"/>
</dbReference>
<dbReference type="RefSeq" id="WP_211300281.1">
    <property type="nucleotide sequence ID" value="NZ_PJMW01000001.1"/>
</dbReference>
<proteinExistence type="inferred from homology"/>
<evidence type="ECO:0000256" key="2">
    <source>
        <dbReference type="ARBA" id="ARBA00023002"/>
    </source>
</evidence>
<evidence type="ECO:0000313" key="6">
    <source>
        <dbReference type="Proteomes" id="UP000233766"/>
    </source>
</evidence>
<evidence type="ECO:0000256" key="1">
    <source>
        <dbReference type="ARBA" id="ARBA00006484"/>
    </source>
</evidence>
<dbReference type="GO" id="GO:0016491">
    <property type="term" value="F:oxidoreductase activity"/>
    <property type="evidence" value="ECO:0007669"/>
    <property type="project" value="UniProtKB-KW"/>
</dbReference>
<comment type="caution">
    <text evidence="5">The sequence shown here is derived from an EMBL/GenBank/DDBJ whole genome shotgun (WGS) entry which is preliminary data.</text>
</comment>
<dbReference type="SMART" id="SM00822">
    <property type="entry name" value="PKS_KR"/>
    <property type="match status" value="1"/>
</dbReference>
<name>A0A2N3WXY3_9NOCA</name>
<feature type="domain" description="Ketoreductase" evidence="4">
    <location>
        <begin position="6"/>
        <end position="176"/>
    </location>
</feature>
<keyword evidence="6" id="KW-1185">Reference proteome</keyword>
<dbReference type="InterPro" id="IPR020904">
    <property type="entry name" value="Sc_DH/Rdtase_CS"/>
</dbReference>
<dbReference type="InterPro" id="IPR057326">
    <property type="entry name" value="KR_dom"/>
</dbReference>
<keyword evidence="2" id="KW-0560">Oxidoreductase</keyword>
<keyword evidence="3" id="KW-0520">NAD</keyword>
<accession>A0A2N3WXY3</accession>
<evidence type="ECO:0000256" key="3">
    <source>
        <dbReference type="ARBA" id="ARBA00023027"/>
    </source>
</evidence>
<organism evidence="5 6">
    <name type="scientific">Nocardia fluminea</name>
    <dbReference type="NCBI Taxonomy" id="134984"/>
    <lineage>
        <taxon>Bacteria</taxon>
        <taxon>Bacillati</taxon>
        <taxon>Actinomycetota</taxon>
        <taxon>Actinomycetes</taxon>
        <taxon>Mycobacteriales</taxon>
        <taxon>Nocardiaceae</taxon>
        <taxon>Nocardia</taxon>
    </lineage>
</organism>
<dbReference type="InterPro" id="IPR036291">
    <property type="entry name" value="NAD(P)-bd_dom_sf"/>
</dbReference>
<dbReference type="Gene3D" id="3.40.50.720">
    <property type="entry name" value="NAD(P)-binding Rossmann-like Domain"/>
    <property type="match status" value="1"/>
</dbReference>